<organism evidence="1">
    <name type="scientific">marine sediment metagenome</name>
    <dbReference type="NCBI Taxonomy" id="412755"/>
    <lineage>
        <taxon>unclassified sequences</taxon>
        <taxon>metagenomes</taxon>
        <taxon>ecological metagenomes</taxon>
    </lineage>
</organism>
<gene>
    <name evidence="1" type="ORF">LCGC14_3130000</name>
</gene>
<proteinExistence type="predicted"/>
<sequence>IGYRKVVTAGRPGARYVHVEAQADAVRSSRNLAIDPEPTTWICVEGEADHVLEGLADVERGDDDDDPHWN</sequence>
<dbReference type="EMBL" id="LAZR01068280">
    <property type="protein sequence ID" value="KKK49940.1"/>
    <property type="molecule type" value="Genomic_DNA"/>
</dbReference>
<evidence type="ECO:0000313" key="1">
    <source>
        <dbReference type="EMBL" id="KKK49940.1"/>
    </source>
</evidence>
<reference evidence="1" key="1">
    <citation type="journal article" date="2015" name="Nature">
        <title>Complex archaea that bridge the gap between prokaryotes and eukaryotes.</title>
        <authorList>
            <person name="Spang A."/>
            <person name="Saw J.H."/>
            <person name="Jorgensen S.L."/>
            <person name="Zaremba-Niedzwiedzka K."/>
            <person name="Martijn J."/>
            <person name="Lind A.E."/>
            <person name="van Eijk R."/>
            <person name="Schleper C."/>
            <person name="Guy L."/>
            <person name="Ettema T.J."/>
        </authorList>
    </citation>
    <scope>NUCLEOTIDE SEQUENCE</scope>
</reference>
<name>A0A0F8WNU8_9ZZZZ</name>
<comment type="caution">
    <text evidence="1">The sequence shown here is derived from an EMBL/GenBank/DDBJ whole genome shotgun (WGS) entry which is preliminary data.</text>
</comment>
<protein>
    <submittedName>
        <fullName evidence="1">Uncharacterized protein</fullName>
    </submittedName>
</protein>
<accession>A0A0F8WNU8</accession>
<feature type="non-terminal residue" evidence="1">
    <location>
        <position position="1"/>
    </location>
</feature>
<dbReference type="AlphaFoldDB" id="A0A0F8WNU8"/>